<evidence type="ECO:0000256" key="1">
    <source>
        <dbReference type="SAM" id="MobiDB-lite"/>
    </source>
</evidence>
<feature type="compositionally biased region" description="Basic residues" evidence="1">
    <location>
        <begin position="59"/>
        <end position="74"/>
    </location>
</feature>
<feature type="region of interest" description="Disordered" evidence="1">
    <location>
        <begin position="1"/>
        <end position="162"/>
    </location>
</feature>
<dbReference type="Proteomes" id="UP000823388">
    <property type="component" value="Chromosome 3N"/>
</dbReference>
<evidence type="ECO:0000313" key="2">
    <source>
        <dbReference type="EMBL" id="KAG2618153.1"/>
    </source>
</evidence>
<feature type="compositionally biased region" description="Low complexity" evidence="1">
    <location>
        <begin position="1"/>
        <end position="17"/>
    </location>
</feature>
<reference evidence="2" key="1">
    <citation type="submission" date="2020-05" db="EMBL/GenBank/DDBJ databases">
        <title>WGS assembly of Panicum virgatum.</title>
        <authorList>
            <person name="Lovell J.T."/>
            <person name="Jenkins J."/>
            <person name="Shu S."/>
            <person name="Juenger T.E."/>
            <person name="Schmutz J."/>
        </authorList>
    </citation>
    <scope>NUCLEOTIDE SEQUENCE</scope>
    <source>
        <strain evidence="2">AP13</strain>
    </source>
</reference>
<evidence type="ECO:0000313" key="3">
    <source>
        <dbReference type="Proteomes" id="UP000823388"/>
    </source>
</evidence>
<sequence length="162" mass="16984">MPRRSLSSRSRAALSFLRARRPPAPVFAPVSHCPRAELASAGPATGTGGSRAQEGAGRHGSRRRSSDPRRRRLRLPATELGPAAAKLGPAVGELAPASGGARTHGGGARTRTGGGARTRCSGGRARRLRSLNPRRELGPAVGARRGPQHWRDLDEREGTGGR</sequence>
<dbReference type="AlphaFoldDB" id="A0A8T0UB16"/>
<dbReference type="EMBL" id="CM029042">
    <property type="protein sequence ID" value="KAG2618153.1"/>
    <property type="molecule type" value="Genomic_DNA"/>
</dbReference>
<proteinExistence type="predicted"/>
<comment type="caution">
    <text evidence="2">The sequence shown here is derived from an EMBL/GenBank/DDBJ whole genome shotgun (WGS) entry which is preliminary data.</text>
</comment>
<keyword evidence="3" id="KW-1185">Reference proteome</keyword>
<protein>
    <submittedName>
        <fullName evidence="2">Uncharacterized protein</fullName>
    </submittedName>
</protein>
<name>A0A8T0UB16_PANVG</name>
<feature type="compositionally biased region" description="Basic and acidic residues" evidence="1">
    <location>
        <begin position="149"/>
        <end position="162"/>
    </location>
</feature>
<organism evidence="2 3">
    <name type="scientific">Panicum virgatum</name>
    <name type="common">Blackwell switchgrass</name>
    <dbReference type="NCBI Taxonomy" id="38727"/>
    <lineage>
        <taxon>Eukaryota</taxon>
        <taxon>Viridiplantae</taxon>
        <taxon>Streptophyta</taxon>
        <taxon>Embryophyta</taxon>
        <taxon>Tracheophyta</taxon>
        <taxon>Spermatophyta</taxon>
        <taxon>Magnoliopsida</taxon>
        <taxon>Liliopsida</taxon>
        <taxon>Poales</taxon>
        <taxon>Poaceae</taxon>
        <taxon>PACMAD clade</taxon>
        <taxon>Panicoideae</taxon>
        <taxon>Panicodae</taxon>
        <taxon>Paniceae</taxon>
        <taxon>Panicinae</taxon>
        <taxon>Panicum</taxon>
        <taxon>Panicum sect. Hiantes</taxon>
    </lineage>
</organism>
<feature type="compositionally biased region" description="Gly residues" evidence="1">
    <location>
        <begin position="102"/>
        <end position="116"/>
    </location>
</feature>
<accession>A0A8T0UB16</accession>
<gene>
    <name evidence="2" type="ORF">PVAP13_3NG258218</name>
</gene>